<dbReference type="OrthoDB" id="2751465at2759"/>
<feature type="region of interest" description="Disordered" evidence="1">
    <location>
        <begin position="298"/>
        <end position="331"/>
    </location>
</feature>
<feature type="transmembrane region" description="Helical" evidence="2">
    <location>
        <begin position="122"/>
        <end position="147"/>
    </location>
</feature>
<keyword evidence="2" id="KW-0812">Transmembrane</keyword>
<dbReference type="HOGENOM" id="CLU_044614_3_2_1"/>
<sequence length="331" mass="36882">MAFSPAERFSSELIGVFLGCILFGFYISSAIRCSLILWNRFKASQKPHPYFLITHITLALLVTTRNIGALAFVIIPFVEQTYTLPPPWESISLFLNSLWLIALFVSDAFVCYRACIVWSRNIYLQILSITLLIGCFALLILKLLVQADYSLALEDQERYLDRLGRRTIAFAGTSLAINLINTGLIAFRIWTVRRRTMSLGTESSKQLTNFATLLVESAALYTVVLVVDIIFISLNNVLFLVFQEIQTPFIGIVFTNIIVTLSQGSAFGCTSNTGDTSQAHPPTPAEINMQTIITSRSDRIELPTSKTPTQGSEPDGKIRGSDFGDRSRETI</sequence>
<evidence type="ECO:0000256" key="2">
    <source>
        <dbReference type="SAM" id="Phobius"/>
    </source>
</evidence>
<keyword evidence="2" id="KW-0472">Membrane</keyword>
<dbReference type="Proteomes" id="UP000053593">
    <property type="component" value="Unassembled WGS sequence"/>
</dbReference>
<name>A0A0D0CS49_9AGAR</name>
<evidence type="ECO:0000313" key="4">
    <source>
        <dbReference type="Proteomes" id="UP000053593"/>
    </source>
</evidence>
<reference evidence="3 4" key="1">
    <citation type="submission" date="2014-04" db="EMBL/GenBank/DDBJ databases">
        <title>Evolutionary Origins and Diversification of the Mycorrhizal Mutualists.</title>
        <authorList>
            <consortium name="DOE Joint Genome Institute"/>
            <consortium name="Mycorrhizal Genomics Consortium"/>
            <person name="Kohler A."/>
            <person name="Kuo A."/>
            <person name="Nagy L.G."/>
            <person name="Floudas D."/>
            <person name="Copeland A."/>
            <person name="Barry K.W."/>
            <person name="Cichocki N."/>
            <person name="Veneault-Fourrey C."/>
            <person name="LaButti K."/>
            <person name="Lindquist E.A."/>
            <person name="Lipzen A."/>
            <person name="Lundell T."/>
            <person name="Morin E."/>
            <person name="Murat C."/>
            <person name="Riley R."/>
            <person name="Ohm R."/>
            <person name="Sun H."/>
            <person name="Tunlid A."/>
            <person name="Henrissat B."/>
            <person name="Grigoriev I.V."/>
            <person name="Hibbett D.S."/>
            <person name="Martin F."/>
        </authorList>
    </citation>
    <scope>NUCLEOTIDE SEQUENCE [LARGE SCALE GENOMIC DNA]</scope>
    <source>
        <strain evidence="3 4">FD-317 M1</strain>
    </source>
</reference>
<organism evidence="3 4">
    <name type="scientific">Collybiopsis luxurians FD-317 M1</name>
    <dbReference type="NCBI Taxonomy" id="944289"/>
    <lineage>
        <taxon>Eukaryota</taxon>
        <taxon>Fungi</taxon>
        <taxon>Dikarya</taxon>
        <taxon>Basidiomycota</taxon>
        <taxon>Agaricomycotina</taxon>
        <taxon>Agaricomycetes</taxon>
        <taxon>Agaricomycetidae</taxon>
        <taxon>Agaricales</taxon>
        <taxon>Marasmiineae</taxon>
        <taxon>Omphalotaceae</taxon>
        <taxon>Collybiopsis</taxon>
        <taxon>Collybiopsis luxurians</taxon>
    </lineage>
</organism>
<evidence type="ECO:0000256" key="1">
    <source>
        <dbReference type="SAM" id="MobiDB-lite"/>
    </source>
</evidence>
<keyword evidence="2" id="KW-1133">Transmembrane helix</keyword>
<feature type="transmembrane region" description="Helical" evidence="2">
    <location>
        <begin position="90"/>
        <end position="110"/>
    </location>
</feature>
<evidence type="ECO:0000313" key="3">
    <source>
        <dbReference type="EMBL" id="KIK62072.1"/>
    </source>
</evidence>
<proteinExistence type="predicted"/>
<feature type="transmembrane region" description="Helical" evidence="2">
    <location>
        <begin position="210"/>
        <end position="232"/>
    </location>
</feature>
<gene>
    <name evidence="3" type="ORF">GYMLUDRAFT_563103</name>
</gene>
<dbReference type="AlphaFoldDB" id="A0A0D0CS49"/>
<accession>A0A0D0CS49</accession>
<feature type="transmembrane region" description="Helical" evidence="2">
    <location>
        <begin position="13"/>
        <end position="38"/>
    </location>
</feature>
<feature type="transmembrane region" description="Helical" evidence="2">
    <location>
        <begin position="238"/>
        <end position="259"/>
    </location>
</feature>
<feature type="transmembrane region" description="Helical" evidence="2">
    <location>
        <begin position="167"/>
        <end position="190"/>
    </location>
</feature>
<dbReference type="EMBL" id="KN834769">
    <property type="protein sequence ID" value="KIK62072.1"/>
    <property type="molecule type" value="Genomic_DNA"/>
</dbReference>
<feature type="transmembrane region" description="Helical" evidence="2">
    <location>
        <begin position="50"/>
        <end position="78"/>
    </location>
</feature>
<feature type="compositionally biased region" description="Basic and acidic residues" evidence="1">
    <location>
        <begin position="314"/>
        <end position="331"/>
    </location>
</feature>
<protein>
    <submittedName>
        <fullName evidence="3">Uncharacterized protein</fullName>
    </submittedName>
</protein>
<keyword evidence="4" id="KW-1185">Reference proteome</keyword>